<protein>
    <recommendedName>
        <fullName evidence="6">HTH-type transcriptional regulator SarZ</fullName>
    </recommendedName>
    <alternativeName>
        <fullName evidence="7">Staphylococcal accessory regulator Z</fullName>
    </alternativeName>
</protein>
<gene>
    <name evidence="9" type="ORF">A7K69_09490</name>
</gene>
<evidence type="ECO:0000256" key="7">
    <source>
        <dbReference type="ARBA" id="ARBA00047207"/>
    </source>
</evidence>
<reference evidence="10" key="1">
    <citation type="submission" date="2016-05" db="EMBL/GenBank/DDBJ databases">
        <authorList>
            <person name="Wang W."/>
            <person name="Zhu L."/>
        </authorList>
    </citation>
    <scope>NUCLEOTIDE SEQUENCE [LARGE SCALE GENOMIC DNA]</scope>
    <source>
        <strain evidence="10">W-2</strain>
    </source>
</reference>
<dbReference type="SMART" id="SM00347">
    <property type="entry name" value="HTH_MARR"/>
    <property type="match status" value="1"/>
</dbReference>
<dbReference type="Gene3D" id="1.10.10.10">
    <property type="entry name" value="Winged helix-like DNA-binding domain superfamily/Winged helix DNA-binding domain"/>
    <property type="match status" value="1"/>
</dbReference>
<comment type="subcellular location">
    <subcellularLocation>
        <location evidence="1">Cytoplasm</location>
    </subcellularLocation>
</comment>
<dbReference type="AlphaFoldDB" id="A0A1B7KQI0"/>
<dbReference type="PANTHER" id="PTHR42756">
    <property type="entry name" value="TRANSCRIPTIONAL REGULATOR, MARR"/>
    <property type="match status" value="1"/>
</dbReference>
<dbReference type="InterPro" id="IPR055166">
    <property type="entry name" value="Transc_reg_Sar_Rot_HTH"/>
</dbReference>
<evidence type="ECO:0000256" key="1">
    <source>
        <dbReference type="ARBA" id="ARBA00004496"/>
    </source>
</evidence>
<dbReference type="SUPFAM" id="SSF46785">
    <property type="entry name" value="Winged helix' DNA-binding domain"/>
    <property type="match status" value="1"/>
</dbReference>
<evidence type="ECO:0000259" key="8">
    <source>
        <dbReference type="PROSITE" id="PS50995"/>
    </source>
</evidence>
<evidence type="ECO:0000256" key="3">
    <source>
        <dbReference type="ARBA" id="ARBA00023125"/>
    </source>
</evidence>
<dbReference type="GO" id="GO:0003700">
    <property type="term" value="F:DNA-binding transcription factor activity"/>
    <property type="evidence" value="ECO:0007669"/>
    <property type="project" value="InterPro"/>
</dbReference>
<dbReference type="InterPro" id="IPR036388">
    <property type="entry name" value="WH-like_DNA-bd_sf"/>
</dbReference>
<evidence type="ECO:0000256" key="5">
    <source>
        <dbReference type="ARBA" id="ARBA00046337"/>
    </source>
</evidence>
<dbReference type="InterPro" id="IPR036390">
    <property type="entry name" value="WH_DNA-bd_sf"/>
</dbReference>
<evidence type="ECO:0000256" key="6">
    <source>
        <dbReference type="ARBA" id="ARBA00047188"/>
    </source>
</evidence>
<proteinExistence type="inferred from homology"/>
<dbReference type="EMBL" id="LXMA01000034">
    <property type="protein sequence ID" value="OAT72354.1"/>
    <property type="molecule type" value="Genomic_DNA"/>
</dbReference>
<evidence type="ECO:0000313" key="9">
    <source>
        <dbReference type="EMBL" id="OAT72354.1"/>
    </source>
</evidence>
<dbReference type="PRINTS" id="PR00598">
    <property type="entry name" value="HTHMARR"/>
</dbReference>
<organism evidence="9 10">
    <name type="scientific">Parageobacillus thermoglucosidasius</name>
    <name type="common">Geobacillus thermoglucosidasius</name>
    <dbReference type="NCBI Taxonomy" id="1426"/>
    <lineage>
        <taxon>Bacteria</taxon>
        <taxon>Bacillati</taxon>
        <taxon>Bacillota</taxon>
        <taxon>Bacilli</taxon>
        <taxon>Bacillales</taxon>
        <taxon>Anoxybacillaceae</taxon>
        <taxon>Parageobacillus</taxon>
    </lineage>
</organism>
<comment type="similarity">
    <text evidence="5">Belongs to the SarZ family.</text>
</comment>
<sequence>MQMTRIQKIAESFAQLLPLFDNKVFKPIIQATPIPKKKSDLTHLQYHILETLFHAKTGISMTELAQHLRISKQQLTPLMRKLEEKGYVIKAQDSTDRRVVILMLTEKGKGIVKKRWEEIYRLFCDRLEKLSEDDLMDLDYAITKMIRIMGKLE</sequence>
<keyword evidence="4" id="KW-0804">Transcription</keyword>
<evidence type="ECO:0000313" key="10">
    <source>
        <dbReference type="Proteomes" id="UP000078290"/>
    </source>
</evidence>
<dbReference type="GO" id="GO:0005737">
    <property type="term" value="C:cytoplasm"/>
    <property type="evidence" value="ECO:0007669"/>
    <property type="project" value="UniProtKB-SubCell"/>
</dbReference>
<feature type="domain" description="HTH marR-type" evidence="8">
    <location>
        <begin position="1"/>
        <end position="153"/>
    </location>
</feature>
<name>A0A1B7KQI0_PARTM</name>
<dbReference type="PANTHER" id="PTHR42756:SF1">
    <property type="entry name" value="TRANSCRIPTIONAL REPRESSOR OF EMRAB OPERON"/>
    <property type="match status" value="1"/>
</dbReference>
<keyword evidence="2" id="KW-0805">Transcription regulation</keyword>
<comment type="caution">
    <text evidence="9">The sequence shown here is derived from an EMBL/GenBank/DDBJ whole genome shotgun (WGS) entry which is preliminary data.</text>
</comment>
<dbReference type="GO" id="GO:0003677">
    <property type="term" value="F:DNA binding"/>
    <property type="evidence" value="ECO:0007669"/>
    <property type="project" value="UniProtKB-KW"/>
</dbReference>
<dbReference type="PROSITE" id="PS50995">
    <property type="entry name" value="HTH_MARR_2"/>
    <property type="match status" value="1"/>
</dbReference>
<dbReference type="Proteomes" id="UP000078290">
    <property type="component" value="Unassembled WGS sequence"/>
</dbReference>
<evidence type="ECO:0000256" key="2">
    <source>
        <dbReference type="ARBA" id="ARBA00023015"/>
    </source>
</evidence>
<keyword evidence="3" id="KW-0238">DNA-binding</keyword>
<evidence type="ECO:0000256" key="4">
    <source>
        <dbReference type="ARBA" id="ARBA00023163"/>
    </source>
</evidence>
<dbReference type="InterPro" id="IPR000835">
    <property type="entry name" value="HTH_MarR-typ"/>
</dbReference>
<accession>A0A1B7KQI0</accession>
<dbReference type="Pfam" id="PF22381">
    <property type="entry name" value="Staph_reg_Sar_Rot"/>
    <property type="match status" value="1"/>
</dbReference>